<reference evidence="1" key="1">
    <citation type="submission" date="2022-11" db="EMBL/GenBank/DDBJ databases">
        <authorList>
            <person name="Petersen C."/>
        </authorList>
    </citation>
    <scope>NUCLEOTIDE SEQUENCE</scope>
    <source>
        <strain evidence="1">IBT 30761</strain>
    </source>
</reference>
<evidence type="ECO:0000313" key="2">
    <source>
        <dbReference type="Proteomes" id="UP001149074"/>
    </source>
</evidence>
<keyword evidence="2" id="KW-1185">Reference proteome</keyword>
<dbReference type="OrthoDB" id="5391496at2759"/>
<proteinExistence type="predicted"/>
<reference evidence="1" key="2">
    <citation type="journal article" date="2023" name="IMA Fungus">
        <title>Comparative genomic study of the Penicillium genus elucidates a diverse pangenome and 15 lateral gene transfer events.</title>
        <authorList>
            <person name="Petersen C."/>
            <person name="Sorensen T."/>
            <person name="Nielsen M.R."/>
            <person name="Sondergaard T.E."/>
            <person name="Sorensen J.L."/>
            <person name="Fitzpatrick D.A."/>
            <person name="Frisvad J.C."/>
            <person name="Nielsen K.L."/>
        </authorList>
    </citation>
    <scope>NUCLEOTIDE SEQUENCE</scope>
    <source>
        <strain evidence="1">IBT 30761</strain>
    </source>
</reference>
<comment type="caution">
    <text evidence="1">The sequence shown here is derived from an EMBL/GenBank/DDBJ whole genome shotgun (WGS) entry which is preliminary data.</text>
</comment>
<dbReference type="EMBL" id="JAPQKI010000005">
    <property type="protein sequence ID" value="KAJ5098354.1"/>
    <property type="molecule type" value="Genomic_DNA"/>
</dbReference>
<organism evidence="1 2">
    <name type="scientific">Penicillium argentinense</name>
    <dbReference type="NCBI Taxonomy" id="1131581"/>
    <lineage>
        <taxon>Eukaryota</taxon>
        <taxon>Fungi</taxon>
        <taxon>Dikarya</taxon>
        <taxon>Ascomycota</taxon>
        <taxon>Pezizomycotina</taxon>
        <taxon>Eurotiomycetes</taxon>
        <taxon>Eurotiomycetidae</taxon>
        <taxon>Eurotiales</taxon>
        <taxon>Aspergillaceae</taxon>
        <taxon>Penicillium</taxon>
    </lineage>
</organism>
<accession>A0A9W9K9S1</accession>
<protein>
    <submittedName>
        <fullName evidence="1">Uncharacterized protein</fullName>
    </submittedName>
</protein>
<dbReference type="Proteomes" id="UP001149074">
    <property type="component" value="Unassembled WGS sequence"/>
</dbReference>
<dbReference type="GeneID" id="81356828"/>
<gene>
    <name evidence="1" type="ORF">N7532_005355</name>
</gene>
<dbReference type="RefSeq" id="XP_056474008.1">
    <property type="nucleotide sequence ID" value="XM_056617849.1"/>
</dbReference>
<name>A0A9W9K9S1_9EURO</name>
<sequence length="213" mass="22880">MVPTRTIAFCDLVTNLLQQLLDTRAGTRLIFCGTRAEFLVQLSAAIHAQDAGSGDGQRHSLLTKSIGLLANSSKVRIAFCPSLESLRAYMAVLGPDNDAALAADDPERPQVLAIANLVALHTTTTEFSAQGLSRTFAAAVETASRTGMDLLLCECTNASMPSSTDWGPGLWDTQIPLLNGSVRLRGEEGAWGGRGVPVKHVAERWFEFNRPEV</sequence>
<evidence type="ECO:0000313" key="1">
    <source>
        <dbReference type="EMBL" id="KAJ5098354.1"/>
    </source>
</evidence>
<dbReference type="AlphaFoldDB" id="A0A9W9K9S1"/>